<evidence type="ECO:0000259" key="20">
    <source>
        <dbReference type="PROSITE" id="PS51998"/>
    </source>
</evidence>
<evidence type="ECO:0000256" key="2">
    <source>
        <dbReference type="ARBA" id="ARBA00012543"/>
    </source>
</evidence>
<keyword evidence="11 18" id="KW-0472">Membrane</keyword>
<dbReference type="GO" id="GO:0030428">
    <property type="term" value="C:cell septum"/>
    <property type="evidence" value="ECO:0007669"/>
    <property type="project" value="TreeGrafter"/>
</dbReference>
<protein>
    <recommendedName>
        <fullName evidence="2">chitin synthase</fullName>
        <ecNumber evidence="2">2.4.1.16</ecNumber>
    </recommendedName>
</protein>
<evidence type="ECO:0000256" key="4">
    <source>
        <dbReference type="ARBA" id="ARBA00022676"/>
    </source>
</evidence>
<evidence type="ECO:0000256" key="16">
    <source>
        <dbReference type="PROSITE-ProRule" id="PRU00782"/>
    </source>
</evidence>
<dbReference type="OrthoDB" id="370884at2759"/>
<dbReference type="InterPro" id="IPR014876">
    <property type="entry name" value="DEK_C"/>
</dbReference>
<evidence type="ECO:0000256" key="14">
    <source>
        <dbReference type="ARBA" id="ARBA00023203"/>
    </source>
</evidence>
<dbReference type="PRINTS" id="PR00193">
    <property type="entry name" value="MYOSINHEAVY"/>
</dbReference>
<keyword evidence="12 16" id="KW-0505">Motor protein</keyword>
<evidence type="ECO:0000256" key="17">
    <source>
        <dbReference type="SAM" id="MobiDB-lite"/>
    </source>
</evidence>
<feature type="transmembrane region" description="Helical" evidence="18">
    <location>
        <begin position="921"/>
        <end position="940"/>
    </location>
</feature>
<feature type="domain" description="Myosin motor" evidence="19">
    <location>
        <begin position="21"/>
        <end position="781"/>
    </location>
</feature>
<evidence type="ECO:0000259" key="19">
    <source>
        <dbReference type="PROSITE" id="PS51456"/>
    </source>
</evidence>
<reference evidence="21 22" key="1">
    <citation type="submission" date="2015-03" db="EMBL/GenBank/DDBJ databases">
        <title>Genomics and transcriptomics of the oil-accumulating basidiomycete yeast T. oleaginosus allow insights into substrate utilization and the diverse evolutionary trajectories of mating systems in fungi.</title>
        <authorList>
            <consortium name="DOE Joint Genome Institute"/>
            <person name="Kourist R."/>
            <person name="Kracht O."/>
            <person name="Bracharz F."/>
            <person name="Lipzen A."/>
            <person name="Nolan M."/>
            <person name="Ohm R."/>
            <person name="Grigoriev I."/>
            <person name="Sun S."/>
            <person name="Heitman J."/>
            <person name="Bruck T."/>
            <person name="Nowrousian M."/>
        </authorList>
    </citation>
    <scope>NUCLEOTIDE SEQUENCE [LARGE SCALE GENOMIC DNA]</scope>
    <source>
        <strain evidence="21 22">IBC0246</strain>
    </source>
</reference>
<dbReference type="STRING" id="879819.A0A0J1ASG6"/>
<keyword evidence="9 18" id="KW-1133">Transmembrane helix</keyword>
<feature type="binding site" evidence="16">
    <location>
        <begin position="131"/>
        <end position="138"/>
    </location>
    <ligand>
        <name>ATP</name>
        <dbReference type="ChEBI" id="CHEBI:30616"/>
    </ligand>
</feature>
<evidence type="ECO:0000256" key="1">
    <source>
        <dbReference type="ARBA" id="ARBA00004651"/>
    </source>
</evidence>
<feature type="transmembrane region" description="Helical" evidence="18">
    <location>
        <begin position="960"/>
        <end position="980"/>
    </location>
</feature>
<feature type="region of interest" description="Disordered" evidence="17">
    <location>
        <begin position="605"/>
        <end position="634"/>
    </location>
</feature>
<evidence type="ECO:0000256" key="11">
    <source>
        <dbReference type="ARBA" id="ARBA00023136"/>
    </source>
</evidence>
<dbReference type="GO" id="GO:0003779">
    <property type="term" value="F:actin binding"/>
    <property type="evidence" value="ECO:0007669"/>
    <property type="project" value="UniProtKB-KW"/>
</dbReference>
<evidence type="ECO:0000256" key="18">
    <source>
        <dbReference type="SAM" id="Phobius"/>
    </source>
</evidence>
<dbReference type="GO" id="GO:0005886">
    <property type="term" value="C:plasma membrane"/>
    <property type="evidence" value="ECO:0007669"/>
    <property type="project" value="UniProtKB-SubCell"/>
</dbReference>
<dbReference type="Gene3D" id="1.10.10.60">
    <property type="entry name" value="Homeodomain-like"/>
    <property type="match status" value="1"/>
</dbReference>
<accession>A0A0J1ASG6</accession>
<evidence type="ECO:0000256" key="5">
    <source>
        <dbReference type="ARBA" id="ARBA00022679"/>
    </source>
</evidence>
<organism evidence="21 22">
    <name type="scientific">Cutaneotrichosporon oleaginosum</name>
    <dbReference type="NCBI Taxonomy" id="879819"/>
    <lineage>
        <taxon>Eukaryota</taxon>
        <taxon>Fungi</taxon>
        <taxon>Dikarya</taxon>
        <taxon>Basidiomycota</taxon>
        <taxon>Agaricomycotina</taxon>
        <taxon>Tremellomycetes</taxon>
        <taxon>Trichosporonales</taxon>
        <taxon>Trichosporonaceae</taxon>
        <taxon>Cutaneotrichosporon</taxon>
    </lineage>
</organism>
<dbReference type="CDD" id="cd14879">
    <property type="entry name" value="MYSc_Myo17"/>
    <property type="match status" value="1"/>
</dbReference>
<keyword evidence="3" id="KW-1003">Cell membrane</keyword>
<proteinExistence type="inferred from homology"/>
<dbReference type="PROSITE" id="PS51998">
    <property type="entry name" value="DEK_C"/>
    <property type="match status" value="1"/>
</dbReference>
<evidence type="ECO:0000256" key="6">
    <source>
        <dbReference type="ARBA" id="ARBA00022692"/>
    </source>
</evidence>
<feature type="domain" description="DEK-C" evidence="20">
    <location>
        <begin position="1897"/>
        <end position="1952"/>
    </location>
</feature>
<evidence type="ECO:0000256" key="13">
    <source>
        <dbReference type="ARBA" id="ARBA00023180"/>
    </source>
</evidence>
<dbReference type="GO" id="GO:0004100">
    <property type="term" value="F:chitin synthase activity"/>
    <property type="evidence" value="ECO:0007669"/>
    <property type="project" value="UniProtKB-EC"/>
</dbReference>
<evidence type="ECO:0000256" key="15">
    <source>
        <dbReference type="ARBA" id="ARBA00048014"/>
    </source>
</evidence>
<feature type="region of interest" description="Disordered" evidence="17">
    <location>
        <begin position="791"/>
        <end position="820"/>
    </location>
</feature>
<keyword evidence="14 16" id="KW-0009">Actin-binding</keyword>
<keyword evidence="4" id="KW-0328">Glycosyltransferase</keyword>
<keyword evidence="8 16" id="KW-0067">ATP-binding</keyword>
<evidence type="ECO:0000313" key="21">
    <source>
        <dbReference type="EMBL" id="KLT38294.1"/>
    </source>
</evidence>
<keyword evidence="6 18" id="KW-0812">Transmembrane</keyword>
<feature type="compositionally biased region" description="Polar residues" evidence="17">
    <location>
        <begin position="855"/>
        <end position="871"/>
    </location>
</feature>
<evidence type="ECO:0000256" key="12">
    <source>
        <dbReference type="ARBA" id="ARBA00023175"/>
    </source>
</evidence>
<gene>
    <name evidence="21" type="ORF">CC85DRAFT_41491</name>
</gene>
<dbReference type="SMART" id="SM00242">
    <property type="entry name" value="MYSc"/>
    <property type="match status" value="1"/>
</dbReference>
<keyword evidence="22" id="KW-1185">Reference proteome</keyword>
<keyword evidence="7 16" id="KW-0547">Nucleotide-binding</keyword>
<keyword evidence="13" id="KW-0325">Glycoprotein</keyword>
<dbReference type="PROSITE" id="PS51456">
    <property type="entry name" value="MYOSIN_MOTOR"/>
    <property type="match status" value="1"/>
</dbReference>
<dbReference type="InterPro" id="IPR036400">
    <property type="entry name" value="Cyt_B5-like_heme/steroid_sf"/>
</dbReference>
<evidence type="ECO:0000256" key="3">
    <source>
        <dbReference type="ARBA" id="ARBA00022475"/>
    </source>
</evidence>
<evidence type="ECO:0000256" key="9">
    <source>
        <dbReference type="ARBA" id="ARBA00022989"/>
    </source>
</evidence>
<dbReference type="SUPFAM" id="SSF52540">
    <property type="entry name" value="P-loop containing nucleoside triphosphate hydrolases"/>
    <property type="match status" value="1"/>
</dbReference>
<dbReference type="Pfam" id="PF00063">
    <property type="entry name" value="Myosin_head"/>
    <property type="match status" value="1"/>
</dbReference>
<dbReference type="InterPro" id="IPR036961">
    <property type="entry name" value="Kinesin_motor_dom_sf"/>
</dbReference>
<dbReference type="GO" id="GO:0006031">
    <property type="term" value="P:chitin biosynthetic process"/>
    <property type="evidence" value="ECO:0007669"/>
    <property type="project" value="TreeGrafter"/>
</dbReference>
<comment type="subcellular location">
    <subcellularLocation>
        <location evidence="1">Cell membrane</location>
        <topology evidence="1">Multi-pass membrane protein</topology>
    </subcellularLocation>
</comment>
<evidence type="ECO:0000313" key="22">
    <source>
        <dbReference type="Proteomes" id="UP000053611"/>
    </source>
</evidence>
<evidence type="ECO:0000256" key="8">
    <source>
        <dbReference type="ARBA" id="ARBA00022840"/>
    </source>
</evidence>
<dbReference type="RefSeq" id="XP_018274785.1">
    <property type="nucleotide sequence ID" value="XM_018427156.1"/>
</dbReference>
<dbReference type="InterPro" id="IPR027417">
    <property type="entry name" value="P-loop_NTPase"/>
</dbReference>
<comment type="catalytic activity">
    <reaction evidence="15">
        <text>[(1-&gt;4)-N-acetyl-beta-D-glucosaminyl](n) + UDP-N-acetyl-alpha-D-glucosamine = [(1-&gt;4)-N-acetyl-beta-D-glucosaminyl](n+1) + UDP + H(+)</text>
        <dbReference type="Rhea" id="RHEA:16637"/>
        <dbReference type="Rhea" id="RHEA-COMP:9593"/>
        <dbReference type="Rhea" id="RHEA-COMP:9595"/>
        <dbReference type="ChEBI" id="CHEBI:15378"/>
        <dbReference type="ChEBI" id="CHEBI:17029"/>
        <dbReference type="ChEBI" id="CHEBI:57705"/>
        <dbReference type="ChEBI" id="CHEBI:58223"/>
        <dbReference type="EC" id="2.4.1.16"/>
    </reaction>
</comment>
<dbReference type="Proteomes" id="UP000053611">
    <property type="component" value="Unassembled WGS sequence"/>
</dbReference>
<feature type="region of interest" description="Disordered" evidence="17">
    <location>
        <begin position="1802"/>
        <end position="1838"/>
    </location>
</feature>
<feature type="transmembrane region" description="Helical" evidence="18">
    <location>
        <begin position="1678"/>
        <end position="1701"/>
    </location>
</feature>
<dbReference type="InterPro" id="IPR004835">
    <property type="entry name" value="Chitin_synth"/>
</dbReference>
<sequence>MSLPVPGGTAGSRNRISSRFEGIDDLSALPSIAEDTILAALRERYVTSQQYTAVGASAIASVNPLVSLPQNSDISLQDYIHEYFRSAGDDVVGEDEVSSKERLPPHIFRLALNAFYNMRRTGQDQILLMSGATGSGKSELRRLAVKAIAEVSAAPPGKKAHKLPGQIANAHFILESFGNAQTISNENASRFGNYTEMQFNDRGRLEGMKTLEYYFERTRVSQTPAAGERNFHVFYYLVNGIEGEDRQHLHLGQVSDYRYLQCRARRSGPTDRERFSQLKNAFKALGMSTRLVAQVCQLLACVLHIGNLDFIDEPGMHEGAAVANEHVLQLVAEFLGVSLPALKELFAFKTLLLGKESVTTFLNAEQAEDVRDELARSLYSLLFSWLNENINQKLCKENFAAYITLLDFPGLQNNSGPTLGVNSLDQFCFNFANEKLQNWILHRIQEAPLKEAAQDKMPCERVPYYDNTECLKMLFAPKTGLVAIADEQARKKKTDASMIETMAKRYTGHSSFQIGNLDRSGASSFTVNHYGGPVTYSAESFLDRNANDAGADLLRLLRGSVTGPSNVPDHQGSNNPFIRNLWSSKSIATQAHPRNDDTIVGAQQPMRPMRAPSTRRKRGPRLSAVTEEDGNDDAVGGGNDSGTAGTHLHCVAGQHQQAINSLFDSIESAQSWFCFALRPNDSQLPGQIEARSMRAQIRSLGLTEIALRMRINYETRMTHQEFSDRYFDEFTERAIGNQAAAADRIRDFKRVLKLSDVDMAVGSDRVFLSHRAFHRFEDRLREAEGLELPSHLQAPLTRNDPFAPGMRSSSPEPEPVFDFNDRNDSLAALPLVANAEPAPRGGGPGSDFDGDSRNFAISQATSPFGDSQSNLGTESYAPSRAMFRDADLKRANRGERDVLDALPDDNEVKEEYKESRARRRWVWLCWFLTWWCPDFLIAKVGRMKRQDIRQAWREKLAINLIIWFICGCTIFVIAGLGLVICPRQHVYTKAELASHSYKDKPTQAYTSIRGEVFDMTKYWKTHQSIVPIVDQKTYFTYAGKEAEVLFPVQVSAVCGGTEGAISSYVTLDSVNSTDVYAKYHDFRAWTNDSRPDWYTEQMIMLRSRYQVGWMGYTKKDIKSMSGQRNVVIYDDHVYDMTNYMRQDGGGTHLMGNGQADARAEQDRQFMSRSIIDLFEYHKGEDVTRLLEEDVRRVVGDEVLRLQKQCLRNLFIIGKLDTRDSTQCQFSTYILLALSCVMVAVIAFKFIAAIHFGPSRAPENHDKFVICQVPCYTEGEESLRRTIDSLAKLRYDDKRKLLFIICDGNIKGYGNEKPTPAIVLDILGVDPNLDPEPLSFQSLGEGAKQHNMGKVYAGLYECSGHVVPYVVVVKVGKPTERPKPGNRGKRDSQMLLMHFLNKVHYNSPMNPLELELYHQIKNVIGVNPSFYEYLFMVDADTTVQELSLNRLVSACMHDKKIIGICGETSITNAKQSIVTMSQVYEYFISHHLAKAFESLFGSITCLPGCFTMYRLRTPDTRKPLFISNQIIHDYSENRVDTLHLKNLLHLGEDRYLTTLVLKHFPTYKTKFVRDAKAQTVAPDSAKVLFSQRRRWINSTVHNMAELIFQENLCGFCCFSMRFIVLIDLVSTVIAPVTVAYIGYLIYIIVSTQGNIPTISIAMLAAIYGLQALVFIFRMRWDMIAWMIFYILAIPVFSFYLPIYSFWRMDDFSWGSTRLVVGDGGKKIVIHDEGKFDPKSIPLKSWNDYENELWDQESNHSDGTWGPGKSEYVADYKESMYGQSLHAQSMYGAPQSMYGHGSVYQTSQLGGGHNMRSPRGISPAGSYSDLRGASRAGSYGGDAPPRGTFYAAPAMGDANSYSGHGHDAGSLYGTGSFYAQPMGHHTPNYGLPQHHMGDTAPGEPSSEQLEQSIRRICDGADLDTLTKKGVRRQLESEYGMPLAQRKDEINRIIEAVLAE</sequence>
<dbReference type="Gene3D" id="1.20.58.530">
    <property type="match status" value="1"/>
</dbReference>
<keyword evidence="5" id="KW-0808">Transferase</keyword>
<dbReference type="Pfam" id="PF00173">
    <property type="entry name" value="Cyt-b5"/>
    <property type="match status" value="1"/>
</dbReference>
<dbReference type="InterPro" id="IPR001199">
    <property type="entry name" value="Cyt_B5-like_heme/steroid-bd"/>
</dbReference>
<dbReference type="InterPro" id="IPR029044">
    <property type="entry name" value="Nucleotide-diphossugar_trans"/>
</dbReference>
<feature type="region of interest" description="Disordered" evidence="17">
    <location>
        <begin position="834"/>
        <end position="871"/>
    </location>
</feature>
<dbReference type="GeneID" id="28987759"/>
<dbReference type="Gene3D" id="1.10.10.820">
    <property type="match status" value="1"/>
</dbReference>
<feature type="transmembrane region" description="Helical" evidence="18">
    <location>
        <begin position="1225"/>
        <end position="1247"/>
    </location>
</feature>
<evidence type="ECO:0000256" key="7">
    <source>
        <dbReference type="ARBA" id="ARBA00022741"/>
    </source>
</evidence>
<dbReference type="Pfam" id="PF08766">
    <property type="entry name" value="DEK_C"/>
    <property type="match status" value="1"/>
</dbReference>
<dbReference type="EMBL" id="KQ087332">
    <property type="protein sequence ID" value="KLT38294.1"/>
    <property type="molecule type" value="Genomic_DNA"/>
</dbReference>
<dbReference type="SUPFAM" id="SSF55856">
    <property type="entry name" value="Cytochrome b5-like heme/steroid binding domain"/>
    <property type="match status" value="1"/>
</dbReference>
<feature type="transmembrane region" description="Helical" evidence="18">
    <location>
        <begin position="1650"/>
        <end position="1671"/>
    </location>
</feature>
<dbReference type="InterPro" id="IPR036037">
    <property type="entry name" value="MYSc_Myo17"/>
</dbReference>
<dbReference type="InterPro" id="IPR001609">
    <property type="entry name" value="Myosin_head_motor_dom-like"/>
</dbReference>
<name>A0A0J1ASG6_9TREE</name>
<dbReference type="Gene3D" id="1.20.120.720">
    <property type="entry name" value="Myosin VI head, motor domain, U50 subdomain"/>
    <property type="match status" value="1"/>
</dbReference>
<dbReference type="GO" id="GO:0031505">
    <property type="term" value="P:fungal-type cell wall organization"/>
    <property type="evidence" value="ECO:0007669"/>
    <property type="project" value="TreeGrafter"/>
</dbReference>
<dbReference type="SUPFAM" id="SSF109715">
    <property type="entry name" value="DEK C-terminal domain"/>
    <property type="match status" value="1"/>
</dbReference>
<dbReference type="SMR" id="A0A0J1ASG6"/>
<comment type="similarity">
    <text evidence="16">Belongs to the TRAFAC class myosin-kinesin ATPase superfamily. Myosin family.</text>
</comment>
<evidence type="ECO:0000256" key="10">
    <source>
        <dbReference type="ARBA" id="ARBA00023123"/>
    </source>
</evidence>
<dbReference type="GO" id="GO:0005524">
    <property type="term" value="F:ATP binding"/>
    <property type="evidence" value="ECO:0007669"/>
    <property type="project" value="UniProtKB-UniRule"/>
</dbReference>
<feature type="region of interest" description="Actin-binding" evidence="16">
    <location>
        <begin position="659"/>
        <end position="681"/>
    </location>
</feature>
<dbReference type="Gene3D" id="3.40.850.10">
    <property type="entry name" value="Kinesin motor domain"/>
    <property type="match status" value="1"/>
</dbReference>
<dbReference type="PANTHER" id="PTHR22914:SF45">
    <property type="entry name" value="CHITIN SYNTHASE"/>
    <property type="match status" value="1"/>
</dbReference>
<dbReference type="PANTHER" id="PTHR22914">
    <property type="entry name" value="CHITIN SYNTHASE"/>
    <property type="match status" value="1"/>
</dbReference>
<feature type="region of interest" description="Disordered" evidence="17">
    <location>
        <begin position="1877"/>
        <end position="1902"/>
    </location>
</feature>
<dbReference type="Pfam" id="PF03142">
    <property type="entry name" value="Chitin_synth_2"/>
    <property type="match status" value="1"/>
</dbReference>
<dbReference type="SUPFAM" id="SSF53448">
    <property type="entry name" value="Nucleotide-diphospho-sugar transferases"/>
    <property type="match status" value="1"/>
</dbReference>
<feature type="transmembrane region" description="Helical" evidence="18">
    <location>
        <begin position="1623"/>
        <end position="1644"/>
    </location>
</feature>
<dbReference type="GO" id="GO:0016459">
    <property type="term" value="C:myosin complex"/>
    <property type="evidence" value="ECO:0007669"/>
    <property type="project" value="UniProtKB-KW"/>
</dbReference>
<dbReference type="EC" id="2.4.1.16" evidence="2"/>
<dbReference type="GO" id="GO:0003774">
    <property type="term" value="F:cytoskeletal motor activity"/>
    <property type="evidence" value="ECO:0007669"/>
    <property type="project" value="UniProtKB-UniRule"/>
</dbReference>
<dbReference type="SMART" id="SM01117">
    <property type="entry name" value="Cyt-b5"/>
    <property type="match status" value="2"/>
</dbReference>
<keyword evidence="10 16" id="KW-0518">Myosin</keyword>